<dbReference type="InterPro" id="IPR020596">
    <property type="entry name" value="rRNA_Ade_Mease_Trfase_CS"/>
</dbReference>
<evidence type="ECO:0000256" key="3">
    <source>
        <dbReference type="ARBA" id="ARBA00022603"/>
    </source>
</evidence>
<evidence type="ECO:0000256" key="1">
    <source>
        <dbReference type="ARBA" id="ARBA00022490"/>
    </source>
</evidence>
<dbReference type="PROSITE" id="PS51689">
    <property type="entry name" value="SAM_RNA_A_N6_MT"/>
    <property type="match status" value="1"/>
</dbReference>
<dbReference type="STRING" id="1122206.SAMN02745753_02816"/>
<feature type="binding site" evidence="7 8">
    <location>
        <position position="43"/>
    </location>
    <ligand>
        <name>S-adenosyl-L-methionine</name>
        <dbReference type="ChEBI" id="CHEBI:59789"/>
    </ligand>
</feature>
<organism evidence="10 11">
    <name type="scientific">Marinomonas polaris DSM 16579</name>
    <dbReference type="NCBI Taxonomy" id="1122206"/>
    <lineage>
        <taxon>Bacteria</taxon>
        <taxon>Pseudomonadati</taxon>
        <taxon>Pseudomonadota</taxon>
        <taxon>Gammaproteobacteria</taxon>
        <taxon>Oceanospirillales</taxon>
        <taxon>Oceanospirillaceae</taxon>
        <taxon>Marinomonas</taxon>
    </lineage>
</organism>
<dbReference type="AlphaFoldDB" id="A0A1M5F7V3"/>
<dbReference type="PROSITE" id="PS01131">
    <property type="entry name" value="RRNA_A_DIMETH"/>
    <property type="match status" value="1"/>
</dbReference>
<gene>
    <name evidence="7" type="primary">rsmA</name>
    <name evidence="7" type="synonym">ksgA</name>
    <name evidence="10" type="ORF">SAMN02745753_02816</name>
</gene>
<dbReference type="EMBL" id="FQVF01000012">
    <property type="protein sequence ID" value="SHF87549.1"/>
    <property type="molecule type" value="Genomic_DNA"/>
</dbReference>
<keyword evidence="11" id="KW-1185">Reference proteome</keyword>
<feature type="binding site" evidence="7 8">
    <location>
        <position position="64"/>
    </location>
    <ligand>
        <name>S-adenosyl-L-methionine</name>
        <dbReference type="ChEBI" id="CHEBI:59789"/>
    </ligand>
</feature>
<dbReference type="InterPro" id="IPR011530">
    <property type="entry name" value="rRNA_adenine_dimethylase"/>
</dbReference>
<evidence type="ECO:0000313" key="11">
    <source>
        <dbReference type="Proteomes" id="UP000184517"/>
    </source>
</evidence>
<feature type="binding site" evidence="7 8">
    <location>
        <position position="16"/>
    </location>
    <ligand>
        <name>S-adenosyl-L-methionine</name>
        <dbReference type="ChEBI" id="CHEBI:59789"/>
    </ligand>
</feature>
<dbReference type="GO" id="GO:0003723">
    <property type="term" value="F:RNA binding"/>
    <property type="evidence" value="ECO:0007669"/>
    <property type="project" value="UniProtKB-UniRule"/>
</dbReference>
<accession>A0A1M5F7V3</accession>
<feature type="binding site" evidence="7 8">
    <location>
        <position position="110"/>
    </location>
    <ligand>
        <name>S-adenosyl-L-methionine</name>
        <dbReference type="ChEBI" id="CHEBI:59789"/>
    </ligand>
</feature>
<protein>
    <recommendedName>
        <fullName evidence="7">Ribosomal RNA small subunit methyltransferase A</fullName>
        <ecNumber evidence="7">2.1.1.182</ecNumber>
    </recommendedName>
    <alternativeName>
        <fullName evidence="7">16S rRNA (adenine(1518)-N(6)/adenine(1519)-N(6))-dimethyltransferase</fullName>
    </alternativeName>
    <alternativeName>
        <fullName evidence="7">16S rRNA dimethyladenosine transferase</fullName>
    </alternativeName>
    <alternativeName>
        <fullName evidence="7">16S rRNA dimethylase</fullName>
    </alternativeName>
    <alternativeName>
        <fullName evidence="7">S-adenosylmethionine-6-N', N'-adenosyl(rRNA) dimethyltransferase</fullName>
    </alternativeName>
</protein>
<dbReference type="PANTHER" id="PTHR11727">
    <property type="entry name" value="DIMETHYLADENOSINE TRANSFERASE"/>
    <property type="match status" value="1"/>
</dbReference>
<keyword evidence="1 7" id="KW-0963">Cytoplasm</keyword>
<dbReference type="CDD" id="cd02440">
    <property type="entry name" value="AdoMet_MTases"/>
    <property type="match status" value="1"/>
</dbReference>
<dbReference type="NCBIfam" id="TIGR00755">
    <property type="entry name" value="ksgA"/>
    <property type="match status" value="1"/>
</dbReference>
<keyword evidence="3 7" id="KW-0489">Methyltransferase</keyword>
<dbReference type="FunFam" id="1.10.8.100:FF:000001">
    <property type="entry name" value="Ribosomal RNA small subunit methyltransferase A"/>
    <property type="match status" value="1"/>
</dbReference>
<evidence type="ECO:0000256" key="5">
    <source>
        <dbReference type="ARBA" id="ARBA00022691"/>
    </source>
</evidence>
<dbReference type="Gene3D" id="3.40.50.150">
    <property type="entry name" value="Vaccinia Virus protein VP39"/>
    <property type="match status" value="1"/>
</dbReference>
<sequence length="266" mass="30217">MSKPQPHKARKRFGQNFLHDHGVIRRIVACIGPKKGQRIVEIGPGKGALTEGIISVTERMDVVELDRDLIPILKVNLFRFPELTVHEADAMKFDFTSLSTPEQAIRVVGNLPYNISTPLIFHLLSQADAIEDMHFMLQKEVVDRLAARPGDSLYGRLSVMAQYYCSVESLFIVGPESFDPAPKVDSAIVRMTPHKTLPHPVNNIKMLEDMVRIGFQQRRKTLRNNYKGVLDNDDFTALNIDPTLRPERLDVEDFVRITNYVLKKEG</sequence>
<dbReference type="HAMAP" id="MF_00607">
    <property type="entry name" value="16SrRNA_methyltr_A"/>
    <property type="match status" value="1"/>
</dbReference>
<comment type="similarity">
    <text evidence="7">Belongs to the class I-like SAM-binding methyltransferase superfamily. rRNA adenine N(6)-methyltransferase family. RsmA subfamily.</text>
</comment>
<feature type="domain" description="Ribosomal RNA adenine methylase transferase N-terminal" evidence="9">
    <location>
        <begin position="23"/>
        <end position="195"/>
    </location>
</feature>
<dbReference type="RefSeq" id="WP_072840319.1">
    <property type="nucleotide sequence ID" value="NZ_FQVF01000012.1"/>
</dbReference>
<comment type="catalytic activity">
    <reaction evidence="7">
        <text>adenosine(1518)/adenosine(1519) in 16S rRNA + 4 S-adenosyl-L-methionine = N(6)-dimethyladenosine(1518)/N(6)-dimethyladenosine(1519) in 16S rRNA + 4 S-adenosyl-L-homocysteine + 4 H(+)</text>
        <dbReference type="Rhea" id="RHEA:19609"/>
        <dbReference type="Rhea" id="RHEA-COMP:10232"/>
        <dbReference type="Rhea" id="RHEA-COMP:10233"/>
        <dbReference type="ChEBI" id="CHEBI:15378"/>
        <dbReference type="ChEBI" id="CHEBI:57856"/>
        <dbReference type="ChEBI" id="CHEBI:59789"/>
        <dbReference type="ChEBI" id="CHEBI:74411"/>
        <dbReference type="ChEBI" id="CHEBI:74493"/>
        <dbReference type="EC" id="2.1.1.182"/>
    </reaction>
</comment>
<dbReference type="Gene3D" id="1.10.8.100">
    <property type="entry name" value="Ribosomal RNA adenine dimethylase-like, domain 2"/>
    <property type="match status" value="1"/>
</dbReference>
<dbReference type="InterPro" id="IPR029063">
    <property type="entry name" value="SAM-dependent_MTases_sf"/>
</dbReference>
<evidence type="ECO:0000313" key="10">
    <source>
        <dbReference type="EMBL" id="SHF87549.1"/>
    </source>
</evidence>
<dbReference type="Pfam" id="PF00398">
    <property type="entry name" value="RrnaAD"/>
    <property type="match status" value="1"/>
</dbReference>
<dbReference type="InterPro" id="IPR001737">
    <property type="entry name" value="KsgA/Erm"/>
</dbReference>
<feature type="binding site" evidence="7 8">
    <location>
        <position position="18"/>
    </location>
    <ligand>
        <name>S-adenosyl-L-methionine</name>
        <dbReference type="ChEBI" id="CHEBI:59789"/>
    </ligand>
</feature>
<evidence type="ECO:0000256" key="8">
    <source>
        <dbReference type="PROSITE-ProRule" id="PRU01026"/>
    </source>
</evidence>
<keyword evidence="5 7" id="KW-0949">S-adenosyl-L-methionine</keyword>
<keyword evidence="4 7" id="KW-0808">Transferase</keyword>
<evidence type="ECO:0000256" key="2">
    <source>
        <dbReference type="ARBA" id="ARBA00022552"/>
    </source>
</evidence>
<dbReference type="EC" id="2.1.1.182" evidence="7"/>
<evidence type="ECO:0000256" key="6">
    <source>
        <dbReference type="ARBA" id="ARBA00022884"/>
    </source>
</evidence>
<dbReference type="SUPFAM" id="SSF53335">
    <property type="entry name" value="S-adenosyl-L-methionine-dependent methyltransferases"/>
    <property type="match status" value="1"/>
</dbReference>
<feature type="binding site" evidence="7 8">
    <location>
        <position position="89"/>
    </location>
    <ligand>
        <name>S-adenosyl-L-methionine</name>
        <dbReference type="ChEBI" id="CHEBI:59789"/>
    </ligand>
</feature>
<dbReference type="InterPro" id="IPR023165">
    <property type="entry name" value="rRNA_Ade_diMease-like_C"/>
</dbReference>
<reference evidence="11" key="1">
    <citation type="submission" date="2016-11" db="EMBL/GenBank/DDBJ databases">
        <authorList>
            <person name="Varghese N."/>
            <person name="Submissions S."/>
        </authorList>
    </citation>
    <scope>NUCLEOTIDE SEQUENCE [LARGE SCALE GENOMIC DNA]</scope>
    <source>
        <strain evidence="11">DSM 16579</strain>
    </source>
</reference>
<evidence type="ECO:0000259" key="9">
    <source>
        <dbReference type="SMART" id="SM00650"/>
    </source>
</evidence>
<dbReference type="GO" id="GO:0052908">
    <property type="term" value="F:16S rRNA (adenine(1518)-N(6)/adenine(1519)-N(6))-dimethyltransferase activity"/>
    <property type="evidence" value="ECO:0007669"/>
    <property type="project" value="UniProtKB-EC"/>
</dbReference>
<proteinExistence type="inferred from homology"/>
<evidence type="ECO:0000256" key="4">
    <source>
        <dbReference type="ARBA" id="ARBA00022679"/>
    </source>
</evidence>
<keyword evidence="6 7" id="KW-0694">RNA-binding</keyword>
<dbReference type="InterPro" id="IPR020598">
    <property type="entry name" value="rRNA_Ade_methylase_Trfase_N"/>
</dbReference>
<dbReference type="GO" id="GO:0005829">
    <property type="term" value="C:cytosol"/>
    <property type="evidence" value="ECO:0007669"/>
    <property type="project" value="TreeGrafter"/>
</dbReference>
<name>A0A1M5F7V3_9GAMM</name>
<dbReference type="Proteomes" id="UP000184517">
    <property type="component" value="Unassembled WGS sequence"/>
</dbReference>
<comment type="function">
    <text evidence="7">Specifically dimethylates two adjacent adenosines (A1518 and A1519) in the loop of a conserved hairpin near the 3'-end of 16S rRNA in the 30S particle. May play a critical role in biogenesis of 30S subunits.</text>
</comment>
<comment type="subcellular location">
    <subcellularLocation>
        <location evidence="7">Cytoplasm</location>
    </subcellularLocation>
</comment>
<dbReference type="PANTHER" id="PTHR11727:SF7">
    <property type="entry name" value="DIMETHYLADENOSINE TRANSFERASE-RELATED"/>
    <property type="match status" value="1"/>
</dbReference>
<dbReference type="OrthoDB" id="9814755at2"/>
<evidence type="ECO:0000256" key="7">
    <source>
        <dbReference type="HAMAP-Rule" id="MF_00607"/>
    </source>
</evidence>
<dbReference type="SMART" id="SM00650">
    <property type="entry name" value="rADc"/>
    <property type="match status" value="1"/>
</dbReference>
<keyword evidence="2 7" id="KW-0698">rRNA processing</keyword>